<keyword evidence="4" id="KW-1185">Reference proteome</keyword>
<dbReference type="RefSeq" id="WP_095510099.1">
    <property type="nucleotide sequence ID" value="NZ_MQWD01000001.1"/>
</dbReference>
<dbReference type="PANTHER" id="PTHR43540">
    <property type="entry name" value="PEROXYUREIDOACRYLATE/UREIDOACRYLATE AMIDOHYDROLASE-RELATED"/>
    <property type="match status" value="1"/>
</dbReference>
<dbReference type="EMBL" id="MQWD01000001">
    <property type="protein sequence ID" value="PAP76441.1"/>
    <property type="molecule type" value="Genomic_DNA"/>
</dbReference>
<dbReference type="InterPro" id="IPR000868">
    <property type="entry name" value="Isochorismatase-like_dom"/>
</dbReference>
<dbReference type="PANTHER" id="PTHR43540:SF6">
    <property type="entry name" value="ISOCHORISMATASE-LIKE DOMAIN-CONTAINING PROTEIN"/>
    <property type="match status" value="1"/>
</dbReference>
<accession>A0A271IYV6</accession>
<organism evidence="3 4">
    <name type="scientific">Rubrivirga marina</name>
    <dbReference type="NCBI Taxonomy" id="1196024"/>
    <lineage>
        <taxon>Bacteria</taxon>
        <taxon>Pseudomonadati</taxon>
        <taxon>Rhodothermota</taxon>
        <taxon>Rhodothermia</taxon>
        <taxon>Rhodothermales</taxon>
        <taxon>Rubricoccaceae</taxon>
        <taxon>Rubrivirga</taxon>
    </lineage>
</organism>
<comment type="caution">
    <text evidence="3">The sequence shown here is derived from an EMBL/GenBank/DDBJ whole genome shotgun (WGS) entry which is preliminary data.</text>
</comment>
<dbReference type="GO" id="GO:0016787">
    <property type="term" value="F:hydrolase activity"/>
    <property type="evidence" value="ECO:0007669"/>
    <property type="project" value="UniProtKB-KW"/>
</dbReference>
<reference evidence="3 4" key="1">
    <citation type="submission" date="2016-11" db="EMBL/GenBank/DDBJ databases">
        <title>Study of marine rhodopsin-containing bacteria.</title>
        <authorList>
            <person name="Yoshizawa S."/>
            <person name="Kumagai Y."/>
            <person name="Kogure K."/>
        </authorList>
    </citation>
    <scope>NUCLEOTIDE SEQUENCE [LARGE SCALE GENOMIC DNA]</scope>
    <source>
        <strain evidence="3 4">SAORIC-28</strain>
    </source>
</reference>
<protein>
    <recommendedName>
        <fullName evidence="2">Isochorismatase-like domain-containing protein</fullName>
    </recommendedName>
</protein>
<dbReference type="OrthoDB" id="9785724at2"/>
<dbReference type="Pfam" id="PF00857">
    <property type="entry name" value="Isochorismatase"/>
    <property type="match status" value="1"/>
</dbReference>
<dbReference type="Proteomes" id="UP000216339">
    <property type="component" value="Unassembled WGS sequence"/>
</dbReference>
<dbReference type="Gene3D" id="3.40.50.850">
    <property type="entry name" value="Isochorismatase-like"/>
    <property type="match status" value="1"/>
</dbReference>
<feature type="domain" description="Isochorismatase-like" evidence="2">
    <location>
        <begin position="6"/>
        <end position="167"/>
    </location>
</feature>
<name>A0A271IYV6_9BACT</name>
<dbReference type="CDD" id="cd00431">
    <property type="entry name" value="cysteine_hydrolases"/>
    <property type="match status" value="1"/>
</dbReference>
<keyword evidence="1" id="KW-0378">Hydrolase</keyword>
<evidence type="ECO:0000259" key="2">
    <source>
        <dbReference type="Pfam" id="PF00857"/>
    </source>
</evidence>
<evidence type="ECO:0000313" key="3">
    <source>
        <dbReference type="EMBL" id="PAP76441.1"/>
    </source>
</evidence>
<dbReference type="InterPro" id="IPR050272">
    <property type="entry name" value="Isochorismatase-like_hydrls"/>
</dbReference>
<dbReference type="AlphaFoldDB" id="A0A271IYV6"/>
<evidence type="ECO:0000256" key="1">
    <source>
        <dbReference type="ARBA" id="ARBA00022801"/>
    </source>
</evidence>
<proteinExistence type="predicted"/>
<dbReference type="SUPFAM" id="SSF52499">
    <property type="entry name" value="Isochorismatase-like hydrolases"/>
    <property type="match status" value="1"/>
</dbReference>
<evidence type="ECO:0000313" key="4">
    <source>
        <dbReference type="Proteomes" id="UP000216339"/>
    </source>
</evidence>
<sequence length="189" mass="20174">MPSPDTALVLIDVINPFTFDGAEDLLAHAGPAVDAIADLARRAREAGVPVVYVNDHFGNWKESFDDLVERCATDDVPGREIAQRLRPVDGDYHVLKPKHSGFFQTPLESLLAELGARRLVLAGFATDICVLATAMEASMRDFDLVVPQDAGAAETAAAHEAALVHARRVLHAETPPASAVDFGVPAEVA</sequence>
<dbReference type="InterPro" id="IPR036380">
    <property type="entry name" value="Isochorismatase-like_sf"/>
</dbReference>
<gene>
    <name evidence="3" type="ORF">BSZ37_08300</name>
</gene>